<evidence type="ECO:0000259" key="6">
    <source>
        <dbReference type="PROSITE" id="PS51700"/>
    </source>
</evidence>
<name>A0A9P1D8R0_9DINO</name>
<dbReference type="GO" id="GO:0006508">
    <property type="term" value="P:proteolysis"/>
    <property type="evidence" value="ECO:0007669"/>
    <property type="project" value="InterPro"/>
</dbReference>
<protein>
    <recommendedName>
        <fullName evidence="2">separase</fullName>
        <ecNumber evidence="2">3.4.22.49</ecNumber>
    </recommendedName>
</protein>
<evidence type="ECO:0000313" key="9">
    <source>
        <dbReference type="Proteomes" id="UP001152797"/>
    </source>
</evidence>
<comment type="caution">
    <text evidence="7">The sequence shown here is derived from an EMBL/GenBank/DDBJ whole genome shotgun (WGS) entry which is preliminary data.</text>
</comment>
<reference evidence="7" key="1">
    <citation type="submission" date="2022-10" db="EMBL/GenBank/DDBJ databases">
        <authorList>
            <person name="Chen Y."/>
            <person name="Dougan E. K."/>
            <person name="Chan C."/>
            <person name="Rhodes N."/>
            <person name="Thang M."/>
        </authorList>
    </citation>
    <scope>NUCLEOTIDE SEQUENCE</scope>
</reference>
<dbReference type="EMBL" id="CAMXCT030003452">
    <property type="protein sequence ID" value="CAL4791904.1"/>
    <property type="molecule type" value="Genomic_DNA"/>
</dbReference>
<evidence type="ECO:0000256" key="1">
    <source>
        <dbReference type="ARBA" id="ARBA00000451"/>
    </source>
</evidence>
<dbReference type="OrthoDB" id="433813at2759"/>
<reference evidence="8 9" key="2">
    <citation type="submission" date="2024-05" db="EMBL/GenBank/DDBJ databases">
        <authorList>
            <person name="Chen Y."/>
            <person name="Shah S."/>
            <person name="Dougan E. K."/>
            <person name="Thang M."/>
            <person name="Chan C."/>
        </authorList>
    </citation>
    <scope>NUCLEOTIDE SEQUENCE [LARGE SCALE GENOMIC DNA]</scope>
</reference>
<dbReference type="PANTHER" id="PTHR12792:SF0">
    <property type="entry name" value="SEPARIN"/>
    <property type="match status" value="1"/>
</dbReference>
<dbReference type="PROSITE" id="PS51700">
    <property type="entry name" value="SEPARIN"/>
    <property type="match status" value="1"/>
</dbReference>
<dbReference type="InterPro" id="IPR005314">
    <property type="entry name" value="Peptidase_C50"/>
</dbReference>
<dbReference type="InterPro" id="IPR030397">
    <property type="entry name" value="SEPARIN_core_dom"/>
</dbReference>
<keyword evidence="3" id="KW-0378">Hydrolase</keyword>
<evidence type="ECO:0000256" key="2">
    <source>
        <dbReference type="ARBA" id="ARBA00012489"/>
    </source>
</evidence>
<feature type="compositionally biased region" description="Basic and acidic residues" evidence="5">
    <location>
        <begin position="902"/>
        <end position="913"/>
    </location>
</feature>
<evidence type="ECO:0000313" key="8">
    <source>
        <dbReference type="EMBL" id="CAL4791904.1"/>
    </source>
</evidence>
<organism evidence="7">
    <name type="scientific">Cladocopium goreaui</name>
    <dbReference type="NCBI Taxonomy" id="2562237"/>
    <lineage>
        <taxon>Eukaryota</taxon>
        <taxon>Sar</taxon>
        <taxon>Alveolata</taxon>
        <taxon>Dinophyceae</taxon>
        <taxon>Suessiales</taxon>
        <taxon>Symbiodiniaceae</taxon>
        <taxon>Cladocopium</taxon>
    </lineage>
</organism>
<accession>A0A9P1D8R0</accession>
<keyword evidence="9" id="KW-1185">Reference proteome</keyword>
<dbReference type="PANTHER" id="PTHR12792">
    <property type="entry name" value="EXTRA SPINDLE POLES 1-RELATED"/>
    <property type="match status" value="1"/>
</dbReference>
<comment type="catalytic activity">
    <reaction evidence="1">
        <text>All bonds known to be hydrolyzed by this endopeptidase have arginine in P1 and an acidic residue in P4. P6 is often occupied by an acidic residue or by a hydroxy-amino-acid residue, the phosphorylation of which enhances cleavage.</text>
        <dbReference type="EC" id="3.4.22.49"/>
    </reaction>
</comment>
<dbReference type="GO" id="GO:0072686">
    <property type="term" value="C:mitotic spindle"/>
    <property type="evidence" value="ECO:0007669"/>
    <property type="project" value="TreeGrafter"/>
</dbReference>
<evidence type="ECO:0000313" key="7">
    <source>
        <dbReference type="EMBL" id="CAI4004592.1"/>
    </source>
</evidence>
<dbReference type="GO" id="GO:0004197">
    <property type="term" value="F:cysteine-type endopeptidase activity"/>
    <property type="evidence" value="ECO:0007669"/>
    <property type="project" value="InterPro"/>
</dbReference>
<dbReference type="EMBL" id="CAMXCT020003452">
    <property type="protein sequence ID" value="CAL1157967.1"/>
    <property type="molecule type" value="Genomic_DNA"/>
</dbReference>
<feature type="region of interest" description="Disordered" evidence="5">
    <location>
        <begin position="1"/>
        <end position="24"/>
    </location>
</feature>
<dbReference type="Pfam" id="PF03568">
    <property type="entry name" value="Separin_C"/>
    <property type="match status" value="1"/>
</dbReference>
<evidence type="ECO:0000256" key="5">
    <source>
        <dbReference type="SAM" id="MobiDB-lite"/>
    </source>
</evidence>
<proteinExistence type="predicted"/>
<dbReference type="EMBL" id="CAMXCT010003452">
    <property type="protein sequence ID" value="CAI4004592.1"/>
    <property type="molecule type" value="Genomic_DNA"/>
</dbReference>
<feature type="region of interest" description="Disordered" evidence="5">
    <location>
        <begin position="887"/>
        <end position="913"/>
    </location>
</feature>
<keyword evidence="4" id="KW-0159">Chromosome partition</keyword>
<evidence type="ECO:0000256" key="3">
    <source>
        <dbReference type="ARBA" id="ARBA00022801"/>
    </source>
</evidence>
<dbReference type="EC" id="3.4.22.49" evidence="2"/>
<evidence type="ECO:0000256" key="4">
    <source>
        <dbReference type="ARBA" id="ARBA00022829"/>
    </source>
</evidence>
<dbReference type="GO" id="GO:0051307">
    <property type="term" value="P:meiotic chromosome separation"/>
    <property type="evidence" value="ECO:0007669"/>
    <property type="project" value="TreeGrafter"/>
</dbReference>
<dbReference type="Proteomes" id="UP001152797">
    <property type="component" value="Unassembled WGS sequence"/>
</dbReference>
<sequence>MDTYHPSTCVKHHTSASADSRRNVQPGAADVVADIMQRLLQQLVQNDHNEALQETFSKPNDAAVWLKTIATALEGLTLHLSCSSQKTRSLLDWADDFLVQLGAAVTGLRLQPLYAVLARGRLRAMEAFRATKSMSRSEVFDVWKEPIFQQLQVLVKQEGRTVKYGEVPAQLQPMFQLAGLLRCQGHVEHVEHVEHWCHRAQSFESLRLQLPPGPISAILALCQLQLHYQIFTSNFQQFKVSSKAAKVAVFSAECSSFGRLVISLATDPEFRAVLGSSGVSLALQALRAQLEHYISGGNEMGRMRFLQVQACALQAQLDGDPEDCKRFMNLALDEWQGVVLERWSDLRTPCSLMKALESAGDQRNAGVSLCVRDVSDAAYIMETLDLHALCMGALALCLACTVQQNGREALSWLQGTDGTEHNTLPRSSREVLVILLYRLAAAAGRLDQDGFGRQSNQVDALEWWKFAEVRKATLGDAPVAPIVTQRMIALTSMPESCFLSQWRSGGCRLEAFNADQGLQDGLMFAEAFWSWSQWSAKWQDIQCGQCPGGSAVGCQTAALRSLKVLFHGPKVYSQGQKEPSQALSPELLRWPAWRSGLLQLRVIHQVSLLYDCLGESDLAIACADCGLELMERKLCGDCRWKIRFLCIRTRCAVSCFSDVTKEEHALHDIEDLWNRRIQGQPRVELTTTCEGVAVEPVEPDGTISSPGMPWELLTLWVNASSKQRRQGRLLRLLSQADEAKLPSESVVLLIQLQMEDRSELWTETVQRLLKKISDHPSKAPFPRALCPALALLAQALFNDLKDGTCPGAEVNWSWSLLKAAADLKQCCMVLSQPAEQLIDSIQVAPSLKSFLQVCAAALRGALFMGESAVARHCAQLLLRVEEVVGAARPPRPPRPPNLEEGTNSRERSPSRESGDIAFSRAQWKLCKQVVPCAFGVSLLFMTELRAMQRRLEKMDHWSALERLGPGSTTSMLGVMAVEDVCSGNWMSQLGSDMSLAWLQVDWKSSSLQISRSVDVNPERSERLLSQRLPLQSQVLRGLQDELQQLHRSNSEKIKELWQRQDKKSEAVRLEFWRSRKGFDDQLGKLVEKIQKEVLGVGRFLLAPWPQSAAAKQRVLDSLRSWLTNEAAEMADGLRLNGSLDDPEQAEHVFLLALLLIEAENLEVAELLLLLGQLWDAGRSALRRWAYSMRRHSSDLRGSLKELNEASEVPLLLYLDGVMAQLPLEACPCLRQRNVVRGLAPSITLSSLASKPVAAEATGFFVIDPAEDCAAMGDVRQLLTSWSSHGQSWHGHTGKLPEPSRVLEELCRKDVFVYLGHGERVRQLLRHEKLQVAGEVAEENDSRRAGLRSTLMLLGCSSVKIQKGSMEGDIESFGLASSALLGGAPLVLGAQWDVLGGDLDKLASRLLQRWLKEGKTSCPSRGGLLTALKDLRPKCLLPNLTGASLADDFRSTLTNRCWSQSANNAEKDIRFCHTQLATPN</sequence>
<gene>
    <name evidence="7" type="ORF">C1SCF055_LOCUS30371</name>
</gene>
<dbReference type="GO" id="GO:0005737">
    <property type="term" value="C:cytoplasm"/>
    <property type="evidence" value="ECO:0007669"/>
    <property type="project" value="TreeGrafter"/>
</dbReference>
<feature type="domain" description="Peptidase C50" evidence="6">
    <location>
        <begin position="1255"/>
        <end position="1366"/>
    </location>
</feature>
<dbReference type="GO" id="GO:0005634">
    <property type="term" value="C:nucleus"/>
    <property type="evidence" value="ECO:0007669"/>
    <property type="project" value="InterPro"/>
</dbReference>